<dbReference type="EMBL" id="QKWP01001900">
    <property type="protein sequence ID" value="RIB05898.1"/>
    <property type="molecule type" value="Genomic_DNA"/>
</dbReference>
<comment type="caution">
    <text evidence="1">The sequence shown here is derived from an EMBL/GenBank/DDBJ whole genome shotgun (WGS) entry which is preliminary data.</text>
</comment>
<accession>A0A397U9Y6</accession>
<gene>
    <name evidence="1" type="ORF">C2G38_2117333</name>
</gene>
<protein>
    <submittedName>
        <fullName evidence="1">Uncharacterized protein</fullName>
    </submittedName>
</protein>
<organism evidence="1 2">
    <name type="scientific">Gigaspora rosea</name>
    <dbReference type="NCBI Taxonomy" id="44941"/>
    <lineage>
        <taxon>Eukaryota</taxon>
        <taxon>Fungi</taxon>
        <taxon>Fungi incertae sedis</taxon>
        <taxon>Mucoromycota</taxon>
        <taxon>Glomeromycotina</taxon>
        <taxon>Glomeromycetes</taxon>
        <taxon>Diversisporales</taxon>
        <taxon>Gigasporaceae</taxon>
        <taxon>Gigaspora</taxon>
    </lineage>
</organism>
<proteinExistence type="predicted"/>
<dbReference type="AlphaFoldDB" id="A0A397U9Y6"/>
<dbReference type="Proteomes" id="UP000266673">
    <property type="component" value="Unassembled WGS sequence"/>
</dbReference>
<evidence type="ECO:0000313" key="1">
    <source>
        <dbReference type="EMBL" id="RIB05898.1"/>
    </source>
</evidence>
<sequence length="51" mass="6123">MQVCYTIMQGSTLHIPVPVYQERFFVRTQTLILIGYRELVIFKSHILYKTF</sequence>
<name>A0A397U9Y6_9GLOM</name>
<keyword evidence="2" id="KW-1185">Reference proteome</keyword>
<reference evidence="1 2" key="1">
    <citation type="submission" date="2018-06" db="EMBL/GenBank/DDBJ databases">
        <title>Comparative genomics reveals the genomic features of Rhizophagus irregularis, R. cerebriforme, R. diaphanum and Gigaspora rosea, and their symbiotic lifestyle signature.</title>
        <authorList>
            <person name="Morin E."/>
            <person name="San Clemente H."/>
            <person name="Chen E.C.H."/>
            <person name="De La Providencia I."/>
            <person name="Hainaut M."/>
            <person name="Kuo A."/>
            <person name="Kohler A."/>
            <person name="Murat C."/>
            <person name="Tang N."/>
            <person name="Roy S."/>
            <person name="Loubradou J."/>
            <person name="Henrissat B."/>
            <person name="Grigoriev I.V."/>
            <person name="Corradi N."/>
            <person name="Roux C."/>
            <person name="Martin F.M."/>
        </authorList>
    </citation>
    <scope>NUCLEOTIDE SEQUENCE [LARGE SCALE GENOMIC DNA]</scope>
    <source>
        <strain evidence="1 2">DAOM 194757</strain>
    </source>
</reference>
<evidence type="ECO:0000313" key="2">
    <source>
        <dbReference type="Proteomes" id="UP000266673"/>
    </source>
</evidence>